<dbReference type="InterPro" id="IPR050129">
    <property type="entry name" value="Zn_alcohol_dh"/>
</dbReference>
<dbReference type="InterPro" id="IPR036291">
    <property type="entry name" value="NAD(P)-bd_dom_sf"/>
</dbReference>
<keyword evidence="5" id="KW-1185">Reference proteome</keyword>
<evidence type="ECO:0000313" key="5">
    <source>
        <dbReference type="Proteomes" id="UP001521209"/>
    </source>
</evidence>
<proteinExistence type="predicted"/>
<gene>
    <name evidence="4" type="ORF">L2A60_16690</name>
</gene>
<dbReference type="SUPFAM" id="SSF50129">
    <property type="entry name" value="GroES-like"/>
    <property type="match status" value="1"/>
</dbReference>
<organism evidence="4 5">
    <name type="scientific">Acidiphilium iwatense</name>
    <dbReference type="NCBI Taxonomy" id="768198"/>
    <lineage>
        <taxon>Bacteria</taxon>
        <taxon>Pseudomonadati</taxon>
        <taxon>Pseudomonadota</taxon>
        <taxon>Alphaproteobacteria</taxon>
        <taxon>Acetobacterales</taxon>
        <taxon>Acidocellaceae</taxon>
        <taxon>Acidiphilium</taxon>
    </lineage>
</organism>
<dbReference type="InterPro" id="IPR013149">
    <property type="entry name" value="ADH-like_C"/>
</dbReference>
<dbReference type="InterPro" id="IPR011032">
    <property type="entry name" value="GroES-like_sf"/>
</dbReference>
<sequence>MNDLFRPVRAIKFPAIGAVSVIRAAGPAPPGPGEVLVGAEFLGICGTDLHVLHGQHPWVRPPLIIGHECVATVLAAGEAVGFAPEARVVLNPLVTCGHCRACRSGHPNHCATAKVIGFRLPGAGRTRFVVSAAQLHAVPAGLDPRLAVLAEPLAVGIHAAGLAADLDRILVIGSGTIGLYVLLALRAQGAGAITVVEPIAEKCLLALRLGAHAAIAPDQVGETAEFTTVFDCVAAPATLDAACRMTLGGGAVVVVGVAEAARQIDLPRMQRFEIDLFGSGMYVPADIDAALAALTTRMIDAAPLISAVRPLDGAQAAYAEAMRPDSVKVLIDMR</sequence>
<dbReference type="SUPFAM" id="SSF51735">
    <property type="entry name" value="NAD(P)-binding Rossmann-fold domains"/>
    <property type="match status" value="1"/>
</dbReference>
<evidence type="ECO:0000256" key="1">
    <source>
        <dbReference type="ARBA" id="ARBA00023002"/>
    </source>
</evidence>
<feature type="domain" description="Alcohol dehydrogenase-like C-terminal" evidence="2">
    <location>
        <begin position="177"/>
        <end position="294"/>
    </location>
</feature>
<dbReference type="EMBL" id="JAKGBZ010000046">
    <property type="protein sequence ID" value="MCF3948313.1"/>
    <property type="molecule type" value="Genomic_DNA"/>
</dbReference>
<name>A0ABS9E042_9PROT</name>
<dbReference type="Pfam" id="PF08240">
    <property type="entry name" value="ADH_N"/>
    <property type="match status" value="1"/>
</dbReference>
<comment type="caution">
    <text evidence="4">The sequence shown here is derived from an EMBL/GenBank/DDBJ whole genome shotgun (WGS) entry which is preliminary data.</text>
</comment>
<dbReference type="Gene3D" id="3.90.180.10">
    <property type="entry name" value="Medium-chain alcohol dehydrogenases, catalytic domain"/>
    <property type="match status" value="1"/>
</dbReference>
<dbReference type="Gene3D" id="3.40.50.720">
    <property type="entry name" value="NAD(P)-binding Rossmann-like Domain"/>
    <property type="match status" value="1"/>
</dbReference>
<dbReference type="Pfam" id="PF00107">
    <property type="entry name" value="ADH_zinc_N"/>
    <property type="match status" value="1"/>
</dbReference>
<evidence type="ECO:0000313" key="4">
    <source>
        <dbReference type="EMBL" id="MCF3948313.1"/>
    </source>
</evidence>
<accession>A0ABS9E042</accession>
<dbReference type="PANTHER" id="PTHR43401">
    <property type="entry name" value="L-THREONINE 3-DEHYDROGENASE"/>
    <property type="match status" value="1"/>
</dbReference>
<dbReference type="InterPro" id="IPR013154">
    <property type="entry name" value="ADH-like_N"/>
</dbReference>
<dbReference type="Proteomes" id="UP001521209">
    <property type="component" value="Unassembled WGS sequence"/>
</dbReference>
<protein>
    <submittedName>
        <fullName evidence="4">Alcohol dehydrogenase catalytic domain-containing protein</fullName>
    </submittedName>
</protein>
<keyword evidence="1" id="KW-0560">Oxidoreductase</keyword>
<dbReference type="PANTHER" id="PTHR43401:SF2">
    <property type="entry name" value="L-THREONINE 3-DEHYDROGENASE"/>
    <property type="match status" value="1"/>
</dbReference>
<feature type="domain" description="Alcohol dehydrogenase-like N-terminal" evidence="3">
    <location>
        <begin position="31"/>
        <end position="139"/>
    </location>
</feature>
<evidence type="ECO:0000259" key="3">
    <source>
        <dbReference type="Pfam" id="PF08240"/>
    </source>
</evidence>
<dbReference type="RefSeq" id="WP_235705599.1">
    <property type="nucleotide sequence ID" value="NZ_JAKGBZ010000046.1"/>
</dbReference>
<reference evidence="4 5" key="1">
    <citation type="submission" date="2022-01" db="EMBL/GenBank/DDBJ databases">
        <authorList>
            <person name="Won M."/>
            <person name="Kim S.-J."/>
            <person name="Kwon S.-W."/>
        </authorList>
    </citation>
    <scope>NUCLEOTIDE SEQUENCE [LARGE SCALE GENOMIC DNA]</scope>
    <source>
        <strain evidence="4 5">KCTC 23505</strain>
    </source>
</reference>
<evidence type="ECO:0000259" key="2">
    <source>
        <dbReference type="Pfam" id="PF00107"/>
    </source>
</evidence>